<dbReference type="Gene3D" id="3.30.9.10">
    <property type="entry name" value="D-Amino Acid Oxidase, subunit A, domain 2"/>
    <property type="match status" value="1"/>
</dbReference>
<dbReference type="PANTHER" id="PTHR13847">
    <property type="entry name" value="SARCOSINE DEHYDROGENASE-RELATED"/>
    <property type="match status" value="1"/>
</dbReference>
<dbReference type="Gene3D" id="3.50.50.60">
    <property type="entry name" value="FAD/NAD(P)-binding domain"/>
    <property type="match status" value="1"/>
</dbReference>
<dbReference type="GO" id="GO:0005737">
    <property type="term" value="C:cytoplasm"/>
    <property type="evidence" value="ECO:0007669"/>
    <property type="project" value="TreeGrafter"/>
</dbReference>
<name>A0A975BKN5_9BACT</name>
<evidence type="ECO:0000259" key="2">
    <source>
        <dbReference type="Pfam" id="PF01266"/>
    </source>
</evidence>
<evidence type="ECO:0000256" key="1">
    <source>
        <dbReference type="ARBA" id="ARBA00023002"/>
    </source>
</evidence>
<dbReference type="KEGG" id="dmm:dnm_029080"/>
<dbReference type="InterPro" id="IPR036188">
    <property type="entry name" value="FAD/NAD-bd_sf"/>
</dbReference>
<accession>A0A975BKN5</accession>
<dbReference type="GO" id="GO:0016491">
    <property type="term" value="F:oxidoreductase activity"/>
    <property type="evidence" value="ECO:0007669"/>
    <property type="project" value="UniProtKB-KW"/>
</dbReference>
<dbReference type="Proteomes" id="UP000663722">
    <property type="component" value="Chromosome"/>
</dbReference>
<protein>
    <submittedName>
        <fullName evidence="3">FAD dependent oxidoreductase</fullName>
    </submittedName>
</protein>
<dbReference type="SUPFAM" id="SSF51905">
    <property type="entry name" value="FAD/NAD(P)-binding domain"/>
    <property type="match status" value="1"/>
</dbReference>
<gene>
    <name evidence="3" type="ORF">dnm_029080</name>
</gene>
<reference evidence="3" key="1">
    <citation type="journal article" date="2021" name="Microb. Physiol.">
        <title>Proteogenomic Insights into the Physiology of Marine, Sulfate-Reducing, Filamentous Desulfonema limicola and Desulfonema magnum.</title>
        <authorList>
            <person name="Schnaars V."/>
            <person name="Wohlbrand L."/>
            <person name="Scheve S."/>
            <person name="Hinrichs C."/>
            <person name="Reinhardt R."/>
            <person name="Rabus R."/>
        </authorList>
    </citation>
    <scope>NUCLEOTIDE SEQUENCE</scope>
    <source>
        <strain evidence="3">4be13</strain>
    </source>
</reference>
<sequence length="445" mass="49826">MSFPTHCDYVIIGTGIHGLSTAWHLALELKNTTSSSSGKDIIVVDKSGIGAGASGIACGVIRNNYFQPAMQELMAHSVAIWEEDAEKYGFWPVGYMQISPEPMHADAHAIYKRQHDIGYTSVFIEGEKECMKYMKENIFHDWQAKNITSVLHEKKGGFANNTKSLYRLAEKAEKEGVRIFSGVEVTGLKTGNNAVTAVETNKGNIECKYVIVCPGPWAKSFWDMLDLPEKIDVKDREGKIHKDVKMWTYYCLQEGTLGVDPSFGMDNNGNKPPVIHVDTDAPLFSSEDGSLITDKMWGLYYKPDFHFVGIQGGAAPYIVDEENVAVDPYGIDSPYYVVGPEFAHMWTSALAHCQKRYEDQFRYFKKEPSGGLGAFTPDNFPVFDTFLDNCYLIADSNHGYKMIGVGKLVAKEVLGKKQSLLEPFRFDRYKTGELHPVSHSPFPWS</sequence>
<keyword evidence="4" id="KW-1185">Reference proteome</keyword>
<dbReference type="InterPro" id="IPR006076">
    <property type="entry name" value="FAD-dep_OxRdtase"/>
</dbReference>
<dbReference type="AlphaFoldDB" id="A0A975BKN5"/>
<dbReference type="EMBL" id="CP061800">
    <property type="protein sequence ID" value="QTA86883.1"/>
    <property type="molecule type" value="Genomic_DNA"/>
</dbReference>
<dbReference type="Pfam" id="PF01266">
    <property type="entry name" value="DAO"/>
    <property type="match status" value="1"/>
</dbReference>
<dbReference type="PANTHER" id="PTHR13847:SF287">
    <property type="entry name" value="FAD-DEPENDENT OXIDOREDUCTASE DOMAIN-CONTAINING PROTEIN 1"/>
    <property type="match status" value="1"/>
</dbReference>
<feature type="domain" description="FAD dependent oxidoreductase" evidence="2">
    <location>
        <begin position="8"/>
        <end position="228"/>
    </location>
</feature>
<organism evidence="3 4">
    <name type="scientific">Desulfonema magnum</name>
    <dbReference type="NCBI Taxonomy" id="45655"/>
    <lineage>
        <taxon>Bacteria</taxon>
        <taxon>Pseudomonadati</taxon>
        <taxon>Thermodesulfobacteriota</taxon>
        <taxon>Desulfobacteria</taxon>
        <taxon>Desulfobacterales</taxon>
        <taxon>Desulfococcaceae</taxon>
        <taxon>Desulfonema</taxon>
    </lineage>
</organism>
<evidence type="ECO:0000313" key="4">
    <source>
        <dbReference type="Proteomes" id="UP000663722"/>
    </source>
</evidence>
<dbReference type="RefSeq" id="WP_207682318.1">
    <property type="nucleotide sequence ID" value="NZ_CP061800.1"/>
</dbReference>
<evidence type="ECO:0000313" key="3">
    <source>
        <dbReference type="EMBL" id="QTA86883.1"/>
    </source>
</evidence>
<keyword evidence="1" id="KW-0560">Oxidoreductase</keyword>
<proteinExistence type="predicted"/>